<keyword evidence="1" id="KW-0479">Metal-binding</keyword>
<dbReference type="EMBL" id="JAHBCL010000017">
    <property type="protein sequence ID" value="MBS7527169.1"/>
    <property type="molecule type" value="Genomic_DNA"/>
</dbReference>
<keyword evidence="2" id="KW-0456">Lyase</keyword>
<dbReference type="InterPro" id="IPR050963">
    <property type="entry name" value="Sirohydro_Cobaltochel/CbiX"/>
</dbReference>
<dbReference type="Proteomes" id="UP000746471">
    <property type="component" value="Unassembled WGS sequence"/>
</dbReference>
<accession>A0ABS5PPS0</accession>
<dbReference type="Gene3D" id="3.40.50.1400">
    <property type="match status" value="1"/>
</dbReference>
<organism evidence="3 4">
    <name type="scientific">Fusibacter paucivorans</name>
    <dbReference type="NCBI Taxonomy" id="76009"/>
    <lineage>
        <taxon>Bacteria</taxon>
        <taxon>Bacillati</taxon>
        <taxon>Bacillota</taxon>
        <taxon>Clostridia</taxon>
        <taxon>Eubacteriales</taxon>
        <taxon>Eubacteriales Family XII. Incertae Sedis</taxon>
        <taxon>Fusibacter</taxon>
    </lineage>
</organism>
<name>A0ABS5PPS0_9FIRM</name>
<proteinExistence type="predicted"/>
<gene>
    <name evidence="3" type="ORF">KHM83_10805</name>
</gene>
<comment type="caution">
    <text evidence="3">The sequence shown here is derived from an EMBL/GenBank/DDBJ whole genome shotgun (WGS) entry which is preliminary data.</text>
</comment>
<evidence type="ECO:0000313" key="4">
    <source>
        <dbReference type="Proteomes" id="UP000746471"/>
    </source>
</evidence>
<evidence type="ECO:0000256" key="2">
    <source>
        <dbReference type="ARBA" id="ARBA00023239"/>
    </source>
</evidence>
<dbReference type="RefSeq" id="WP_213237029.1">
    <property type="nucleotide sequence ID" value="NZ_JAHBCL010000017.1"/>
</dbReference>
<dbReference type="CDD" id="cd03416">
    <property type="entry name" value="CbiX_SirB_N"/>
    <property type="match status" value="1"/>
</dbReference>
<sequence length="121" mass="13538">MNKKAVLIIAHGSKVQETNDITMAYMAALKAKSPETTFASCYLQLMAPDLRTAIDALYSDGVRSIKAFPFFLFNGNHIKEDIPMELDAIRADYPDLTIDFLANIGFDEKLVDIILERVLPL</sequence>
<reference evidence="3 4" key="1">
    <citation type="submission" date="2021-05" db="EMBL/GenBank/DDBJ databases">
        <title>Fusibacter ferrireducens sp. nov., an anaerobic, sulfur- and Fe-reducing bacterium isolated from the mangrove sediment.</title>
        <authorList>
            <person name="Qiu D."/>
        </authorList>
    </citation>
    <scope>NUCLEOTIDE SEQUENCE [LARGE SCALE GENOMIC DNA]</scope>
    <source>
        <strain evidence="3 4">DSM 12116</strain>
    </source>
</reference>
<protein>
    <submittedName>
        <fullName evidence="3">CbiX/SirB N-terminal domain-containing protein</fullName>
    </submittedName>
</protein>
<dbReference type="InterPro" id="IPR002762">
    <property type="entry name" value="CbiX-like"/>
</dbReference>
<keyword evidence="4" id="KW-1185">Reference proteome</keyword>
<dbReference type="PANTHER" id="PTHR33542">
    <property type="entry name" value="SIROHYDROCHLORIN FERROCHELATASE, CHLOROPLASTIC"/>
    <property type="match status" value="1"/>
</dbReference>
<evidence type="ECO:0000256" key="1">
    <source>
        <dbReference type="ARBA" id="ARBA00022723"/>
    </source>
</evidence>
<evidence type="ECO:0000313" key="3">
    <source>
        <dbReference type="EMBL" id="MBS7527169.1"/>
    </source>
</evidence>
<dbReference type="SUPFAM" id="SSF53800">
    <property type="entry name" value="Chelatase"/>
    <property type="match status" value="1"/>
</dbReference>
<dbReference type="Pfam" id="PF01903">
    <property type="entry name" value="CbiX"/>
    <property type="match status" value="1"/>
</dbReference>
<dbReference type="PANTHER" id="PTHR33542:SF3">
    <property type="entry name" value="SIROHYDROCHLORIN FERROCHELATASE, CHLOROPLASTIC"/>
    <property type="match status" value="1"/>
</dbReference>